<comment type="similarity">
    <text evidence="1 7">Belongs to the amidase family. GatA subfamily.</text>
</comment>
<dbReference type="GO" id="GO:0005739">
    <property type="term" value="C:mitochondrion"/>
    <property type="evidence" value="ECO:0007669"/>
    <property type="project" value="UniProtKB-SubCell"/>
</dbReference>
<keyword evidence="11" id="KW-1185">Reference proteome</keyword>
<proteinExistence type="inferred from homology"/>
<dbReference type="InterPro" id="IPR000120">
    <property type="entry name" value="Amidase"/>
</dbReference>
<comment type="subcellular location">
    <subcellularLocation>
        <location evidence="7">Mitochondrion</location>
    </subcellularLocation>
</comment>
<evidence type="ECO:0000256" key="4">
    <source>
        <dbReference type="ARBA" id="ARBA00022840"/>
    </source>
</evidence>
<dbReference type="InterPro" id="IPR023631">
    <property type="entry name" value="Amidase_dom"/>
</dbReference>
<dbReference type="PANTHER" id="PTHR11895">
    <property type="entry name" value="TRANSAMIDASE"/>
    <property type="match status" value="1"/>
</dbReference>
<dbReference type="GO" id="GO:0030956">
    <property type="term" value="C:glutamyl-tRNA(Gln) amidotransferase complex"/>
    <property type="evidence" value="ECO:0007669"/>
    <property type="project" value="UniProtKB-UniRule"/>
</dbReference>
<keyword evidence="2 7" id="KW-0436">Ligase</keyword>
<protein>
    <recommendedName>
        <fullName evidence="7">Glutamyl-tRNA(Gln) amidotransferase subunit A, mitochondrial</fullName>
        <shortName evidence="7">Glu-AdT subunit A</shortName>
        <ecNumber evidence="7">6.3.5.7</ecNumber>
    </recommendedName>
</protein>
<dbReference type="NCBIfam" id="TIGR00132">
    <property type="entry name" value="gatA"/>
    <property type="match status" value="1"/>
</dbReference>
<dbReference type="EMBL" id="MNUE01000002">
    <property type="protein sequence ID" value="OJD39745.1"/>
    <property type="molecule type" value="Genomic_DNA"/>
</dbReference>
<feature type="region of interest" description="Disordered" evidence="8">
    <location>
        <begin position="214"/>
        <end position="240"/>
    </location>
</feature>
<feature type="active site" description="Charge relay system" evidence="7">
    <location>
        <position position="58"/>
    </location>
</feature>
<dbReference type="GO" id="GO:0005524">
    <property type="term" value="F:ATP binding"/>
    <property type="evidence" value="ECO:0007669"/>
    <property type="project" value="UniProtKB-KW"/>
</dbReference>
<gene>
    <name evidence="10" type="ORF">BKCO1_2000150</name>
</gene>
<comment type="catalytic activity">
    <reaction evidence="6 7">
        <text>L-glutamyl-tRNA(Gln) + L-glutamine + ATP + H2O = L-glutaminyl-tRNA(Gln) + L-glutamate + ADP + phosphate + H(+)</text>
        <dbReference type="Rhea" id="RHEA:17521"/>
        <dbReference type="Rhea" id="RHEA-COMP:9681"/>
        <dbReference type="Rhea" id="RHEA-COMP:9684"/>
        <dbReference type="ChEBI" id="CHEBI:15377"/>
        <dbReference type="ChEBI" id="CHEBI:15378"/>
        <dbReference type="ChEBI" id="CHEBI:29985"/>
        <dbReference type="ChEBI" id="CHEBI:30616"/>
        <dbReference type="ChEBI" id="CHEBI:43474"/>
        <dbReference type="ChEBI" id="CHEBI:58359"/>
        <dbReference type="ChEBI" id="CHEBI:78520"/>
        <dbReference type="ChEBI" id="CHEBI:78521"/>
        <dbReference type="ChEBI" id="CHEBI:456216"/>
        <dbReference type="EC" id="6.3.5.7"/>
    </reaction>
</comment>
<evidence type="ECO:0000256" key="6">
    <source>
        <dbReference type="ARBA" id="ARBA00047407"/>
    </source>
</evidence>
<dbReference type="GO" id="GO:0016740">
    <property type="term" value="F:transferase activity"/>
    <property type="evidence" value="ECO:0007669"/>
    <property type="project" value="UniProtKB-KW"/>
</dbReference>
<keyword evidence="7" id="KW-0496">Mitochondrion</keyword>
<feature type="domain" description="Amidase" evidence="9">
    <location>
        <begin position="14"/>
        <end position="474"/>
    </location>
</feature>
<dbReference type="HAMAP" id="MF_00120">
    <property type="entry name" value="GatA"/>
    <property type="match status" value="1"/>
</dbReference>
<dbReference type="GO" id="GO:0032543">
    <property type="term" value="P:mitochondrial translation"/>
    <property type="evidence" value="ECO:0007669"/>
    <property type="project" value="UniProtKB-UniRule"/>
</dbReference>
<dbReference type="PANTHER" id="PTHR11895:SF7">
    <property type="entry name" value="GLUTAMYL-TRNA(GLN) AMIDOTRANSFERASE SUBUNIT A, MITOCHONDRIAL"/>
    <property type="match status" value="1"/>
</dbReference>
<comment type="caution">
    <text evidence="10">The sequence shown here is derived from an EMBL/GenBank/DDBJ whole genome shotgun (WGS) entry which is preliminary data.</text>
</comment>
<evidence type="ECO:0000256" key="2">
    <source>
        <dbReference type="ARBA" id="ARBA00022598"/>
    </source>
</evidence>
<keyword evidence="3 7" id="KW-0547">Nucleotide-binding</keyword>
<dbReference type="InterPro" id="IPR036928">
    <property type="entry name" value="AS_sf"/>
</dbReference>
<dbReference type="PROSITE" id="PS00571">
    <property type="entry name" value="AMIDASES"/>
    <property type="match status" value="1"/>
</dbReference>
<dbReference type="InterPro" id="IPR020556">
    <property type="entry name" value="Amidase_CS"/>
</dbReference>
<feature type="active site" description="Charge relay system" evidence="7">
    <location>
        <position position="134"/>
    </location>
</feature>
<evidence type="ECO:0000256" key="3">
    <source>
        <dbReference type="ARBA" id="ARBA00022741"/>
    </source>
</evidence>
<accession>A0A1J9RH40</accession>
<dbReference type="GO" id="GO:0070681">
    <property type="term" value="P:glutaminyl-tRNAGln biosynthesis via transamidation"/>
    <property type="evidence" value="ECO:0007669"/>
    <property type="project" value="UniProtKB-UniRule"/>
</dbReference>
<reference evidence="10 11" key="1">
    <citation type="submission" date="2016-10" db="EMBL/GenBank/DDBJ databases">
        <title>Proteomics and genomics reveal pathogen-plant mechanisms compatible with a hemibiotrophic lifestyle of Diplodia corticola.</title>
        <authorList>
            <person name="Fernandes I."/>
            <person name="De Jonge R."/>
            <person name="Van De Peer Y."/>
            <person name="Devreese B."/>
            <person name="Alves A."/>
            <person name="Esteves A.C."/>
        </authorList>
    </citation>
    <scope>NUCLEOTIDE SEQUENCE [LARGE SCALE GENOMIC DNA]</scope>
    <source>
        <strain evidence="10 11">CBS 112549</strain>
    </source>
</reference>
<dbReference type="GO" id="GO:0050567">
    <property type="term" value="F:glutaminyl-tRNA synthase (glutamine-hydrolyzing) activity"/>
    <property type="evidence" value="ECO:0007669"/>
    <property type="project" value="UniProtKB-UniRule"/>
</dbReference>
<dbReference type="Gene3D" id="3.90.1300.10">
    <property type="entry name" value="Amidase signature (AS) domain"/>
    <property type="match status" value="1"/>
</dbReference>
<keyword evidence="10" id="KW-0808">Transferase</keyword>
<dbReference type="EC" id="6.3.5.7" evidence="7"/>
<organism evidence="10 11">
    <name type="scientific">Diplodia corticola</name>
    <dbReference type="NCBI Taxonomy" id="236234"/>
    <lineage>
        <taxon>Eukaryota</taxon>
        <taxon>Fungi</taxon>
        <taxon>Dikarya</taxon>
        <taxon>Ascomycota</taxon>
        <taxon>Pezizomycotina</taxon>
        <taxon>Dothideomycetes</taxon>
        <taxon>Dothideomycetes incertae sedis</taxon>
        <taxon>Botryosphaeriales</taxon>
        <taxon>Botryosphaeriaceae</taxon>
        <taxon>Diplodia</taxon>
    </lineage>
</organism>
<evidence type="ECO:0000256" key="5">
    <source>
        <dbReference type="ARBA" id="ARBA00022917"/>
    </source>
</evidence>
<dbReference type="STRING" id="236234.A0A1J9RH40"/>
<dbReference type="Proteomes" id="UP000183809">
    <property type="component" value="Unassembled WGS sequence"/>
</dbReference>
<dbReference type="OrthoDB" id="421993at2759"/>
<evidence type="ECO:0000259" key="9">
    <source>
        <dbReference type="Pfam" id="PF01425"/>
    </source>
</evidence>
<dbReference type="Pfam" id="PF01425">
    <property type="entry name" value="Amidase"/>
    <property type="match status" value="1"/>
</dbReference>
<dbReference type="GeneID" id="31012601"/>
<keyword evidence="5 7" id="KW-0648">Protein biosynthesis</keyword>
<evidence type="ECO:0000256" key="8">
    <source>
        <dbReference type="SAM" id="MobiDB-lite"/>
    </source>
</evidence>
<evidence type="ECO:0000313" key="11">
    <source>
        <dbReference type="Proteomes" id="UP000183809"/>
    </source>
</evidence>
<evidence type="ECO:0000313" key="10">
    <source>
        <dbReference type="EMBL" id="OJD39745.1"/>
    </source>
</evidence>
<evidence type="ECO:0000256" key="1">
    <source>
        <dbReference type="ARBA" id="ARBA00008069"/>
    </source>
</evidence>
<comment type="subunit">
    <text evidence="7">Subunit of the heterotrimeric GatCAB amidotransferase (AdT) complex, composed of A, B and C subunits.</text>
</comment>
<dbReference type="InterPro" id="IPR004412">
    <property type="entry name" value="GatA"/>
</dbReference>
<feature type="active site" description="Acyl-ester intermediate" evidence="7">
    <location>
        <position position="158"/>
    </location>
</feature>
<comment type="function">
    <text evidence="7">Allows the formation of correctly charged Gln-tRNA(Gln) through the transamidation of misacylated Glu-tRNA(Gln) in the mitochondria. The reaction takes place in the presence of glutamine and ATP through an activated gamma-phospho-Glu-tRNA(Gln).</text>
</comment>
<name>A0A1J9RH40_9PEZI</name>
<sequence>MSLLREAQRCLANQAARKSLNAFITLPDSAAVLHQVQRAESQPIQPASALNGRLVAVKDNICTTDNPTTCASAILRTFTSPYDATVVQRLRGAGAVVAGKTNLDEFGMGSHNLNSHFGPVSQLQQGESVSAGGSSGGSAVAVATEQCWVALGTDTGGSVRLPAAYTGIVGFKPSYGLVSRWGVVAYANSLDTVGVLARNTQDAREVFNAINHHDPLDPTSLPPSTRSRLPRTFPNRDRPLRIGVPTDYNITELHPAVRATWTRTLTHLQSLGHAIVPTTLPTTHQALSAYYVLAPAEASSNLAKYDGVRYGTRAEGADGNGANDVLFSKTRGAGFGDEVKRRIVLGAYALSAAAMDNYFIQAQRVRRLVQRDFDRCFRRGNPLLSEVEEEKEEDVGAADEDARVDVLVCPTAPALPPRVEALKEAEPVDAYMNDVFTVPASLAGLPAMSVPVRGEEERKVGMQVIAQYGCDEQVFEVAEMIEGL</sequence>
<evidence type="ECO:0000256" key="7">
    <source>
        <dbReference type="HAMAP-Rule" id="MF_03150"/>
    </source>
</evidence>
<dbReference type="RefSeq" id="XP_020134732.1">
    <property type="nucleotide sequence ID" value="XM_020272342.1"/>
</dbReference>
<dbReference type="AlphaFoldDB" id="A0A1J9RH40"/>
<keyword evidence="4 7" id="KW-0067">ATP-binding</keyword>
<dbReference type="SUPFAM" id="SSF75304">
    <property type="entry name" value="Amidase signature (AS) enzymes"/>
    <property type="match status" value="1"/>
</dbReference>